<feature type="signal peptide" evidence="1">
    <location>
        <begin position="1"/>
        <end position="26"/>
    </location>
</feature>
<dbReference type="AlphaFoldDB" id="A0A480B3W4"/>
<dbReference type="EMBL" id="BJCL01000020">
    <property type="protein sequence ID" value="GCL65768.1"/>
    <property type="molecule type" value="Genomic_DNA"/>
</dbReference>
<proteinExistence type="predicted"/>
<keyword evidence="3" id="KW-1185">Reference proteome</keyword>
<accession>A0A480B3W4</accession>
<organism evidence="2 3">
    <name type="scientific">Pseudaquabacterium pictum</name>
    <dbReference type="NCBI Taxonomy" id="2315236"/>
    <lineage>
        <taxon>Bacteria</taxon>
        <taxon>Pseudomonadati</taxon>
        <taxon>Pseudomonadota</taxon>
        <taxon>Betaproteobacteria</taxon>
        <taxon>Burkholderiales</taxon>
        <taxon>Sphaerotilaceae</taxon>
        <taxon>Pseudaquabacterium</taxon>
    </lineage>
</organism>
<evidence type="ECO:0000313" key="3">
    <source>
        <dbReference type="Proteomes" id="UP000301751"/>
    </source>
</evidence>
<evidence type="ECO:0000313" key="2">
    <source>
        <dbReference type="EMBL" id="GCL65768.1"/>
    </source>
</evidence>
<comment type="caution">
    <text evidence="2">The sequence shown here is derived from an EMBL/GenBank/DDBJ whole genome shotgun (WGS) entry which is preliminary data.</text>
</comment>
<gene>
    <name evidence="2" type="ORF">AQPW35_48490</name>
</gene>
<keyword evidence="1" id="KW-0732">Signal</keyword>
<protein>
    <recommendedName>
        <fullName evidence="4">DUF4148 domain-containing protein</fullName>
    </recommendedName>
</protein>
<dbReference type="RefSeq" id="WP_162520908.1">
    <property type="nucleotide sequence ID" value="NZ_BJCL01000020.1"/>
</dbReference>
<reference evidence="3" key="1">
    <citation type="submission" date="2019-03" db="EMBL/GenBank/DDBJ databases">
        <title>Aquabacterium pictum sp.nov., the first bacteriochlorophyll a-containing freshwater bacterium in the genus Aquabacterium of the class Betaproteobacteria.</title>
        <authorList>
            <person name="Hirose S."/>
            <person name="Tank M."/>
            <person name="Hara E."/>
            <person name="Tamaki H."/>
            <person name="Takaichi S."/>
            <person name="Haruta S."/>
            <person name="Hanada S."/>
        </authorList>
    </citation>
    <scope>NUCLEOTIDE SEQUENCE [LARGE SCALE GENOMIC DNA]</scope>
    <source>
        <strain evidence="3">W35</strain>
    </source>
</reference>
<evidence type="ECO:0008006" key="4">
    <source>
        <dbReference type="Google" id="ProtNLM"/>
    </source>
</evidence>
<feature type="chain" id="PRO_5019838001" description="DUF4148 domain-containing protein" evidence="1">
    <location>
        <begin position="27"/>
        <end position="113"/>
    </location>
</feature>
<dbReference type="Pfam" id="PF13663">
    <property type="entry name" value="DUF4148"/>
    <property type="match status" value="1"/>
</dbReference>
<name>A0A480B3W4_9BURK</name>
<evidence type="ECO:0000256" key="1">
    <source>
        <dbReference type="SAM" id="SignalP"/>
    </source>
</evidence>
<dbReference type="Proteomes" id="UP000301751">
    <property type="component" value="Unassembled WGS sequence"/>
</dbReference>
<sequence>MTHTRQLLAVAAVTAASLLSAGAAFAQEATPDTWLQVQSTKSRADVSAELVAARQSGLTKAWSAGYMEPVRTSALRATVQASTLQAIASGELKAINAEVYSFTPAAAPTLAAK</sequence>
<dbReference type="InterPro" id="IPR025421">
    <property type="entry name" value="DUF4148"/>
</dbReference>